<proteinExistence type="predicted"/>
<dbReference type="AlphaFoldDB" id="A0AA48KES2"/>
<dbReference type="SUPFAM" id="SSF51182">
    <property type="entry name" value="RmlC-like cupins"/>
    <property type="match status" value="1"/>
</dbReference>
<sequence length="136" mass="14996">MPAPDPTTLKGLVDSTPAESLLIRLADYYAGRTLPEKGVDSEVKYDCPRTQLMVRTLVKGSSIGAHFHTVSDEYVIVVGGRGEILVNGTWKTVKMGDVHVCPRGIVHDTRAPEENLRYLSIFTPHLPPGTDINWIQ</sequence>
<dbReference type="RefSeq" id="WP_243329217.1">
    <property type="nucleotide sequence ID" value="NZ_AP027081.1"/>
</dbReference>
<dbReference type="PANTHER" id="PTHR43346:SF1">
    <property type="entry name" value="QUERCETIN 2,3-DIOXYGENASE-RELATED"/>
    <property type="match status" value="1"/>
</dbReference>
<dbReference type="KEGG" id="msea:METESE_07010"/>
<dbReference type="Gene3D" id="2.60.120.10">
    <property type="entry name" value="Jelly Rolls"/>
    <property type="match status" value="1"/>
</dbReference>
<gene>
    <name evidence="2" type="ORF">METESE_07010</name>
</gene>
<dbReference type="Pfam" id="PF07883">
    <property type="entry name" value="Cupin_2"/>
    <property type="match status" value="1"/>
</dbReference>
<accession>A0AA48KES2</accession>
<name>A0AA48KES2_9BACT</name>
<evidence type="ECO:0000313" key="2">
    <source>
        <dbReference type="EMBL" id="BDU75743.1"/>
    </source>
</evidence>
<evidence type="ECO:0000313" key="3">
    <source>
        <dbReference type="Proteomes" id="UP001228113"/>
    </source>
</evidence>
<dbReference type="Proteomes" id="UP001228113">
    <property type="component" value="Chromosome"/>
</dbReference>
<keyword evidence="3" id="KW-1185">Reference proteome</keyword>
<dbReference type="InterPro" id="IPR052538">
    <property type="entry name" value="Flavonoid_dioxygenase-like"/>
</dbReference>
<dbReference type="InterPro" id="IPR011051">
    <property type="entry name" value="RmlC_Cupin_sf"/>
</dbReference>
<dbReference type="PANTHER" id="PTHR43346">
    <property type="entry name" value="LIGAND BINDING DOMAIN PROTEIN, PUTATIVE (AFU_ORTHOLOGUE AFUA_6G14370)-RELATED"/>
    <property type="match status" value="1"/>
</dbReference>
<dbReference type="EMBL" id="AP027081">
    <property type="protein sequence ID" value="BDU75743.1"/>
    <property type="molecule type" value="Genomic_DNA"/>
</dbReference>
<organism evidence="2 3">
    <name type="scientific">Mesoterricola sediminis</name>
    <dbReference type="NCBI Taxonomy" id="2927980"/>
    <lineage>
        <taxon>Bacteria</taxon>
        <taxon>Pseudomonadati</taxon>
        <taxon>Acidobacteriota</taxon>
        <taxon>Holophagae</taxon>
        <taxon>Holophagales</taxon>
        <taxon>Holophagaceae</taxon>
        <taxon>Mesoterricola</taxon>
    </lineage>
</organism>
<dbReference type="InterPro" id="IPR013096">
    <property type="entry name" value="Cupin_2"/>
</dbReference>
<protein>
    <recommendedName>
        <fullName evidence="1">Cupin type-2 domain-containing protein</fullName>
    </recommendedName>
</protein>
<evidence type="ECO:0000259" key="1">
    <source>
        <dbReference type="Pfam" id="PF07883"/>
    </source>
</evidence>
<feature type="domain" description="Cupin type-2" evidence="1">
    <location>
        <begin position="55"/>
        <end position="122"/>
    </location>
</feature>
<dbReference type="InterPro" id="IPR014710">
    <property type="entry name" value="RmlC-like_jellyroll"/>
</dbReference>
<reference evidence="2" key="1">
    <citation type="journal article" date="2023" name="Int. J. Syst. Evol. Microbiol.">
        <title>Mesoterricola silvestris gen. nov., sp. nov., Mesoterricola sediminis sp. nov., Geothrix oryzae sp. nov., Geothrix edaphica sp. nov., Geothrix rubra sp. nov., and Geothrix limicola sp. nov., six novel members of Acidobacteriota isolated from soils.</title>
        <authorList>
            <person name="Itoh H."/>
            <person name="Sugisawa Y."/>
            <person name="Mise K."/>
            <person name="Xu Z."/>
            <person name="Kuniyasu M."/>
            <person name="Ushijima N."/>
            <person name="Kawano K."/>
            <person name="Kobayashi E."/>
            <person name="Shiratori Y."/>
            <person name="Masuda Y."/>
            <person name="Senoo K."/>
        </authorList>
    </citation>
    <scope>NUCLEOTIDE SEQUENCE</scope>
    <source>
        <strain evidence="2">W786</strain>
    </source>
</reference>